<dbReference type="EMBL" id="RIBZ01000266">
    <property type="protein sequence ID" value="RNG22338.1"/>
    <property type="molecule type" value="Genomic_DNA"/>
</dbReference>
<evidence type="ECO:0000256" key="10">
    <source>
        <dbReference type="ARBA" id="ARBA00023098"/>
    </source>
</evidence>
<keyword evidence="5" id="KW-0963">Cytoplasm</keyword>
<keyword evidence="11" id="KW-0472">Membrane</keyword>
<dbReference type="InterPro" id="IPR006683">
    <property type="entry name" value="Thioestr_dom"/>
</dbReference>
<dbReference type="PANTHER" id="PTHR12418:SF19">
    <property type="entry name" value="ACYL-COENZYME A THIOESTERASE THEM4"/>
    <property type="match status" value="1"/>
</dbReference>
<dbReference type="SUPFAM" id="SSF54637">
    <property type="entry name" value="Thioesterase/thiol ester dehydrase-isomerase"/>
    <property type="match status" value="1"/>
</dbReference>
<evidence type="ECO:0000256" key="12">
    <source>
        <dbReference type="ARBA" id="ARBA00023273"/>
    </source>
</evidence>
<evidence type="ECO:0000256" key="11">
    <source>
        <dbReference type="ARBA" id="ARBA00023136"/>
    </source>
</evidence>
<evidence type="ECO:0000256" key="20">
    <source>
        <dbReference type="ARBA" id="ARBA00047734"/>
    </source>
</evidence>
<gene>
    <name evidence="26" type="ORF">EEJ42_20845</name>
</gene>
<dbReference type="InterPro" id="IPR029069">
    <property type="entry name" value="HotDog_dom_sf"/>
</dbReference>
<comment type="catalytic activity">
    <reaction evidence="20">
        <text>hexadecanoyl-CoA + H2O = hexadecanoate + CoA + H(+)</text>
        <dbReference type="Rhea" id="RHEA:16645"/>
        <dbReference type="ChEBI" id="CHEBI:7896"/>
        <dbReference type="ChEBI" id="CHEBI:15377"/>
        <dbReference type="ChEBI" id="CHEBI:15378"/>
        <dbReference type="ChEBI" id="CHEBI:57287"/>
        <dbReference type="ChEBI" id="CHEBI:57379"/>
        <dbReference type="EC" id="3.1.2.2"/>
    </reaction>
    <physiologicalReaction direction="left-to-right" evidence="20">
        <dbReference type="Rhea" id="RHEA:16646"/>
    </physiologicalReaction>
</comment>
<evidence type="ECO:0000256" key="3">
    <source>
        <dbReference type="ARBA" id="ARBA00004632"/>
    </source>
</evidence>
<evidence type="ECO:0000256" key="18">
    <source>
        <dbReference type="ARBA" id="ARBA00043210"/>
    </source>
</evidence>
<comment type="similarity">
    <text evidence="15">Belongs to the THEM4/THEM5 thioesterase family.</text>
</comment>
<dbReference type="Gene3D" id="3.10.129.10">
    <property type="entry name" value="Hotdog Thioesterase"/>
    <property type="match status" value="1"/>
</dbReference>
<feature type="region of interest" description="Disordered" evidence="24">
    <location>
        <begin position="1"/>
        <end position="26"/>
    </location>
</feature>
<dbReference type="GO" id="GO:0016020">
    <property type="term" value="C:membrane"/>
    <property type="evidence" value="ECO:0007669"/>
    <property type="project" value="UniProtKB-SubCell"/>
</dbReference>
<keyword evidence="7" id="KW-0378">Hydrolase</keyword>
<keyword evidence="10" id="KW-0443">Lipid metabolism</keyword>
<dbReference type="InterPro" id="IPR052365">
    <property type="entry name" value="THEM4/THEM5_acyl-CoA_thioest"/>
</dbReference>
<dbReference type="PANTHER" id="PTHR12418">
    <property type="entry name" value="ACYL-COENZYME A THIOESTERASE THEM4"/>
    <property type="match status" value="1"/>
</dbReference>
<comment type="catalytic activity">
    <reaction evidence="23">
        <text>tetradecanoyl-CoA + H2O = tetradecanoate + CoA + H(+)</text>
        <dbReference type="Rhea" id="RHEA:40119"/>
        <dbReference type="ChEBI" id="CHEBI:15377"/>
        <dbReference type="ChEBI" id="CHEBI:15378"/>
        <dbReference type="ChEBI" id="CHEBI:30807"/>
        <dbReference type="ChEBI" id="CHEBI:57287"/>
        <dbReference type="ChEBI" id="CHEBI:57385"/>
    </reaction>
    <physiologicalReaction direction="left-to-right" evidence="23">
        <dbReference type="Rhea" id="RHEA:40120"/>
    </physiologicalReaction>
</comment>
<dbReference type="Proteomes" id="UP000275401">
    <property type="component" value="Unassembled WGS sequence"/>
</dbReference>
<evidence type="ECO:0000256" key="14">
    <source>
        <dbReference type="ARBA" id="ARBA00037002"/>
    </source>
</evidence>
<dbReference type="CDD" id="cd03443">
    <property type="entry name" value="PaaI_thioesterase"/>
    <property type="match status" value="1"/>
</dbReference>
<reference evidence="26 27" key="1">
    <citation type="submission" date="2018-11" db="EMBL/GenBank/DDBJ databases">
        <title>The Potential of Streptomyces as Biocontrol Agents against the Tomato grey mould, Botrytis cinerea (Gray mold) Frontiers in Microbiology.</title>
        <authorList>
            <person name="Li D."/>
        </authorList>
    </citation>
    <scope>NUCLEOTIDE SEQUENCE [LARGE SCALE GENOMIC DNA]</scope>
    <source>
        <strain evidence="26 27">NEAU-LD23</strain>
    </source>
</reference>
<evidence type="ECO:0000256" key="16">
    <source>
        <dbReference type="ARBA" id="ARBA00038848"/>
    </source>
</evidence>
<comment type="catalytic activity">
    <reaction evidence="22">
        <text>dodecanoyl-CoA + H2O = dodecanoate + CoA + H(+)</text>
        <dbReference type="Rhea" id="RHEA:30135"/>
        <dbReference type="ChEBI" id="CHEBI:15377"/>
        <dbReference type="ChEBI" id="CHEBI:15378"/>
        <dbReference type="ChEBI" id="CHEBI:18262"/>
        <dbReference type="ChEBI" id="CHEBI:57287"/>
        <dbReference type="ChEBI" id="CHEBI:57375"/>
    </reaction>
    <physiologicalReaction direction="left-to-right" evidence="22">
        <dbReference type="Rhea" id="RHEA:30136"/>
    </physiologicalReaction>
</comment>
<evidence type="ECO:0000256" key="5">
    <source>
        <dbReference type="ARBA" id="ARBA00022490"/>
    </source>
</evidence>
<dbReference type="AlphaFoldDB" id="A0A3M8VWT2"/>
<keyword evidence="4" id="KW-1003">Cell membrane</keyword>
<accession>A0A3M8VWT2</accession>
<comment type="catalytic activity">
    <reaction evidence="14">
        <text>(9Z)-octadecenoyl-CoA + H2O = (9Z)-octadecenoate + CoA + H(+)</text>
        <dbReference type="Rhea" id="RHEA:40139"/>
        <dbReference type="ChEBI" id="CHEBI:15377"/>
        <dbReference type="ChEBI" id="CHEBI:15378"/>
        <dbReference type="ChEBI" id="CHEBI:30823"/>
        <dbReference type="ChEBI" id="CHEBI:57287"/>
        <dbReference type="ChEBI" id="CHEBI:57387"/>
    </reaction>
    <physiologicalReaction direction="left-to-right" evidence="14">
        <dbReference type="Rhea" id="RHEA:40140"/>
    </physiologicalReaction>
</comment>
<keyword evidence="6" id="KW-0053">Apoptosis</keyword>
<comment type="catalytic activity">
    <reaction evidence="21">
        <text>decanoyl-CoA + H2O = decanoate + CoA + H(+)</text>
        <dbReference type="Rhea" id="RHEA:40059"/>
        <dbReference type="ChEBI" id="CHEBI:15377"/>
        <dbReference type="ChEBI" id="CHEBI:15378"/>
        <dbReference type="ChEBI" id="CHEBI:27689"/>
        <dbReference type="ChEBI" id="CHEBI:57287"/>
        <dbReference type="ChEBI" id="CHEBI:61430"/>
    </reaction>
    <physiologicalReaction direction="left-to-right" evidence="21">
        <dbReference type="Rhea" id="RHEA:40060"/>
    </physiologicalReaction>
</comment>
<protein>
    <recommendedName>
        <fullName evidence="17">Acyl-coenzyme A thioesterase THEM4</fullName>
        <ecNumber evidence="16">3.1.2.2</ecNumber>
    </recommendedName>
    <alternativeName>
        <fullName evidence="18">Thioesterase superfamily member 4</fullName>
    </alternativeName>
</protein>
<proteinExistence type="inferred from homology"/>
<keyword evidence="8" id="KW-0276">Fatty acid metabolism</keyword>
<evidence type="ECO:0000256" key="9">
    <source>
        <dbReference type="ARBA" id="ARBA00022946"/>
    </source>
</evidence>
<evidence type="ECO:0000256" key="21">
    <source>
        <dbReference type="ARBA" id="ARBA00047969"/>
    </source>
</evidence>
<feature type="domain" description="Thioesterase" evidence="25">
    <location>
        <begin position="74"/>
        <end position="140"/>
    </location>
</feature>
<evidence type="ECO:0000256" key="13">
    <source>
        <dbReference type="ARBA" id="ARBA00035852"/>
    </source>
</evidence>
<dbReference type="RefSeq" id="WP_123101735.1">
    <property type="nucleotide sequence ID" value="NZ_RIBZ01000266.1"/>
</dbReference>
<evidence type="ECO:0000256" key="24">
    <source>
        <dbReference type="SAM" id="MobiDB-lite"/>
    </source>
</evidence>
<evidence type="ECO:0000256" key="7">
    <source>
        <dbReference type="ARBA" id="ARBA00022801"/>
    </source>
</evidence>
<comment type="caution">
    <text evidence="26">The sequence shown here is derived from an EMBL/GenBank/DDBJ whole genome shotgun (WGS) entry which is preliminary data.</text>
</comment>
<keyword evidence="27" id="KW-1185">Reference proteome</keyword>
<evidence type="ECO:0000256" key="1">
    <source>
        <dbReference type="ARBA" id="ARBA00004170"/>
    </source>
</evidence>
<keyword evidence="12" id="KW-0966">Cell projection</keyword>
<evidence type="ECO:0000256" key="8">
    <source>
        <dbReference type="ARBA" id="ARBA00022832"/>
    </source>
</evidence>
<evidence type="ECO:0000256" key="22">
    <source>
        <dbReference type="ARBA" id="ARBA00048074"/>
    </source>
</evidence>
<dbReference type="GO" id="GO:0006631">
    <property type="term" value="P:fatty acid metabolic process"/>
    <property type="evidence" value="ECO:0007669"/>
    <property type="project" value="UniProtKB-KW"/>
</dbReference>
<organism evidence="26 27">
    <name type="scientific">Streptomyces botrytidirepellens</name>
    <dbReference type="NCBI Taxonomy" id="2486417"/>
    <lineage>
        <taxon>Bacteria</taxon>
        <taxon>Bacillati</taxon>
        <taxon>Actinomycetota</taxon>
        <taxon>Actinomycetes</taxon>
        <taxon>Kitasatosporales</taxon>
        <taxon>Streptomycetaceae</taxon>
        <taxon>Streptomyces</taxon>
    </lineage>
</organism>
<dbReference type="Pfam" id="PF03061">
    <property type="entry name" value="4HBT"/>
    <property type="match status" value="1"/>
</dbReference>
<dbReference type="GO" id="GO:0016787">
    <property type="term" value="F:hydrolase activity"/>
    <property type="evidence" value="ECO:0007669"/>
    <property type="project" value="UniProtKB-KW"/>
</dbReference>
<evidence type="ECO:0000256" key="23">
    <source>
        <dbReference type="ARBA" id="ARBA00048180"/>
    </source>
</evidence>
<evidence type="ECO:0000313" key="26">
    <source>
        <dbReference type="EMBL" id="RNG22338.1"/>
    </source>
</evidence>
<comment type="catalytic activity">
    <reaction evidence="13">
        <text>(5Z,8Z,11Z,14Z)-eicosatetraenoyl-CoA + H2O = (5Z,8Z,11Z,14Z)-eicosatetraenoate + CoA + H(+)</text>
        <dbReference type="Rhea" id="RHEA:40151"/>
        <dbReference type="ChEBI" id="CHEBI:15377"/>
        <dbReference type="ChEBI" id="CHEBI:15378"/>
        <dbReference type="ChEBI" id="CHEBI:32395"/>
        <dbReference type="ChEBI" id="CHEBI:57287"/>
        <dbReference type="ChEBI" id="CHEBI:57368"/>
    </reaction>
    <physiologicalReaction direction="left-to-right" evidence="13">
        <dbReference type="Rhea" id="RHEA:40152"/>
    </physiologicalReaction>
</comment>
<evidence type="ECO:0000313" key="27">
    <source>
        <dbReference type="Proteomes" id="UP000275401"/>
    </source>
</evidence>
<comment type="catalytic activity">
    <reaction evidence="19">
        <text>octanoyl-CoA + H2O = octanoate + CoA + H(+)</text>
        <dbReference type="Rhea" id="RHEA:30143"/>
        <dbReference type="ChEBI" id="CHEBI:15377"/>
        <dbReference type="ChEBI" id="CHEBI:15378"/>
        <dbReference type="ChEBI" id="CHEBI:25646"/>
        <dbReference type="ChEBI" id="CHEBI:57287"/>
        <dbReference type="ChEBI" id="CHEBI:57386"/>
    </reaction>
    <physiologicalReaction direction="left-to-right" evidence="19">
        <dbReference type="Rhea" id="RHEA:30144"/>
    </physiologicalReaction>
</comment>
<evidence type="ECO:0000256" key="19">
    <source>
        <dbReference type="ARBA" id="ARBA00047588"/>
    </source>
</evidence>
<dbReference type="EC" id="3.1.2.2" evidence="16"/>
<evidence type="ECO:0000256" key="2">
    <source>
        <dbReference type="ARBA" id="ARBA00004496"/>
    </source>
</evidence>
<keyword evidence="9" id="KW-0809">Transit peptide</keyword>
<evidence type="ECO:0000256" key="17">
    <source>
        <dbReference type="ARBA" id="ARBA00040123"/>
    </source>
</evidence>
<evidence type="ECO:0000259" key="25">
    <source>
        <dbReference type="Pfam" id="PF03061"/>
    </source>
</evidence>
<evidence type="ECO:0000256" key="6">
    <source>
        <dbReference type="ARBA" id="ARBA00022703"/>
    </source>
</evidence>
<evidence type="ECO:0000256" key="15">
    <source>
        <dbReference type="ARBA" id="ARBA00038456"/>
    </source>
</evidence>
<name>A0A3M8VWT2_9ACTN</name>
<sequence length="193" mass="20192">MSGRTTVLKPPEGATAPVRHPDAPAPGELLGAHYDQCFGCGEQSGGLRLRVRAGEGVGLTAEFTVDAAHQGAPGLAHGGVLTAALDETLGSLNWLQRVIAVTGRLETDFVRPVPVGTVLHLEARVTAVHGRKIYCAATGRIGGPEGPVAVRAQALFIEVQVDHFIKNGRSEEINAALADPDQVKVARAFEVNP</sequence>
<comment type="subcellular location">
    <subcellularLocation>
        <location evidence="3">Cell projection</location>
        <location evidence="3">Ruffle membrane</location>
    </subcellularLocation>
    <subcellularLocation>
        <location evidence="2">Cytoplasm</location>
    </subcellularLocation>
    <subcellularLocation>
        <location evidence="1">Membrane</location>
        <topology evidence="1">Peripheral membrane protein</topology>
    </subcellularLocation>
</comment>
<evidence type="ECO:0000256" key="4">
    <source>
        <dbReference type="ARBA" id="ARBA00022475"/>
    </source>
</evidence>
<dbReference type="GO" id="GO:0005737">
    <property type="term" value="C:cytoplasm"/>
    <property type="evidence" value="ECO:0007669"/>
    <property type="project" value="UniProtKB-SubCell"/>
</dbReference>